<accession>A0A2T4JKE2</accession>
<evidence type="ECO:0000313" key="2">
    <source>
        <dbReference type="Proteomes" id="UP000241010"/>
    </source>
</evidence>
<dbReference type="Proteomes" id="UP000241010">
    <property type="component" value="Unassembled WGS sequence"/>
</dbReference>
<sequence>CDSAPLFTSLEAEAGASIRSIWTPTVANFFGRVSAAYLDGLVAELLDRDETDTQFRVFRSLKKGAKAAELENLFSDPETQAHWKVTPAQKARLDAWVPDCA</sequence>
<gene>
    <name evidence="1" type="ORF">C5F48_23705</name>
</gene>
<evidence type="ECO:0000313" key="1">
    <source>
        <dbReference type="EMBL" id="PTE18381.1"/>
    </source>
</evidence>
<protein>
    <recommendedName>
        <fullName evidence="3">Chromosome partitioning protein ParB</fullName>
    </recommendedName>
</protein>
<proteinExistence type="predicted"/>
<name>A0A2T4JKE2_9RHOB</name>
<dbReference type="AlphaFoldDB" id="A0A2T4JKE2"/>
<feature type="non-terminal residue" evidence="1">
    <location>
        <position position="1"/>
    </location>
</feature>
<evidence type="ECO:0008006" key="3">
    <source>
        <dbReference type="Google" id="ProtNLM"/>
    </source>
</evidence>
<organism evidence="1 2">
    <name type="scientific">Cereibacter changlensis JA139</name>
    <dbReference type="NCBI Taxonomy" id="1188249"/>
    <lineage>
        <taxon>Bacteria</taxon>
        <taxon>Pseudomonadati</taxon>
        <taxon>Pseudomonadota</taxon>
        <taxon>Alphaproteobacteria</taxon>
        <taxon>Rhodobacterales</taxon>
        <taxon>Paracoccaceae</taxon>
        <taxon>Cereibacter</taxon>
    </lineage>
</organism>
<dbReference type="EMBL" id="PZKG01000327">
    <property type="protein sequence ID" value="PTE18381.1"/>
    <property type="molecule type" value="Genomic_DNA"/>
</dbReference>
<comment type="caution">
    <text evidence="1">The sequence shown here is derived from an EMBL/GenBank/DDBJ whole genome shotgun (WGS) entry which is preliminary data.</text>
</comment>
<reference evidence="1 2" key="1">
    <citation type="submission" date="2018-03" db="EMBL/GenBank/DDBJ databases">
        <title>Cereibacter changlensis.</title>
        <authorList>
            <person name="Meyer T.E."/>
            <person name="Miller S."/>
            <person name="Lodha T."/>
            <person name="Gandham S."/>
            <person name="Chintalapati S."/>
            <person name="Chintalapati V.R."/>
        </authorList>
    </citation>
    <scope>NUCLEOTIDE SEQUENCE [LARGE SCALE GENOMIC DNA]</scope>
    <source>
        <strain evidence="1 2">JA139</strain>
    </source>
</reference>
<keyword evidence="2" id="KW-1185">Reference proteome</keyword>